<name>A0ABD2BYI0_VESMC</name>
<reference evidence="2 3" key="1">
    <citation type="journal article" date="2024" name="Ann. Entomol. Soc. Am.">
        <title>Genomic analyses of the southern and eastern yellowjacket wasps (Hymenoptera: Vespidae) reveal evolutionary signatures of social life.</title>
        <authorList>
            <person name="Catto M.A."/>
            <person name="Caine P.B."/>
            <person name="Orr S.E."/>
            <person name="Hunt B.G."/>
            <person name="Goodisman M.A.D."/>
        </authorList>
    </citation>
    <scope>NUCLEOTIDE SEQUENCE [LARGE SCALE GENOMIC DNA]</scope>
    <source>
        <strain evidence="2">232</strain>
        <tissue evidence="2">Head and thorax</tissue>
    </source>
</reference>
<feature type="compositionally biased region" description="Basic and acidic residues" evidence="1">
    <location>
        <begin position="69"/>
        <end position="79"/>
    </location>
</feature>
<evidence type="ECO:0000256" key="1">
    <source>
        <dbReference type="SAM" id="MobiDB-lite"/>
    </source>
</evidence>
<feature type="region of interest" description="Disordered" evidence="1">
    <location>
        <begin position="103"/>
        <end position="122"/>
    </location>
</feature>
<feature type="compositionally biased region" description="Gly residues" evidence="1">
    <location>
        <begin position="106"/>
        <end position="117"/>
    </location>
</feature>
<protein>
    <submittedName>
        <fullName evidence="2">Uncharacterized protein</fullName>
    </submittedName>
</protein>
<comment type="caution">
    <text evidence="2">The sequence shown here is derived from an EMBL/GenBank/DDBJ whole genome shotgun (WGS) entry which is preliminary data.</text>
</comment>
<evidence type="ECO:0000313" key="3">
    <source>
        <dbReference type="Proteomes" id="UP001607303"/>
    </source>
</evidence>
<accession>A0ABD2BYI0</accession>
<dbReference type="Proteomes" id="UP001607303">
    <property type="component" value="Unassembled WGS sequence"/>
</dbReference>
<feature type="non-terminal residue" evidence="2">
    <location>
        <position position="1"/>
    </location>
</feature>
<keyword evidence="3" id="KW-1185">Reference proteome</keyword>
<organism evidence="2 3">
    <name type="scientific">Vespula maculifrons</name>
    <name type="common">Eastern yellow jacket</name>
    <name type="synonym">Wasp</name>
    <dbReference type="NCBI Taxonomy" id="7453"/>
    <lineage>
        <taxon>Eukaryota</taxon>
        <taxon>Metazoa</taxon>
        <taxon>Ecdysozoa</taxon>
        <taxon>Arthropoda</taxon>
        <taxon>Hexapoda</taxon>
        <taxon>Insecta</taxon>
        <taxon>Pterygota</taxon>
        <taxon>Neoptera</taxon>
        <taxon>Endopterygota</taxon>
        <taxon>Hymenoptera</taxon>
        <taxon>Apocrita</taxon>
        <taxon>Aculeata</taxon>
        <taxon>Vespoidea</taxon>
        <taxon>Vespidae</taxon>
        <taxon>Vespinae</taxon>
        <taxon>Vespula</taxon>
    </lineage>
</organism>
<proteinExistence type="predicted"/>
<gene>
    <name evidence="2" type="ORF">V1477_012254</name>
</gene>
<feature type="region of interest" description="Disordered" evidence="1">
    <location>
        <begin position="54"/>
        <end position="79"/>
    </location>
</feature>
<feature type="non-terminal residue" evidence="2">
    <location>
        <position position="135"/>
    </location>
</feature>
<dbReference type="EMBL" id="JAYRBN010000065">
    <property type="protein sequence ID" value="KAL2737298.1"/>
    <property type="molecule type" value="Genomic_DNA"/>
</dbReference>
<evidence type="ECO:0000313" key="2">
    <source>
        <dbReference type="EMBL" id="KAL2737298.1"/>
    </source>
</evidence>
<dbReference type="AlphaFoldDB" id="A0ABD2BYI0"/>
<sequence length="135" mass="14696">KVSGLTGSYGSHEANNFKMRRGCQKAAGYIIEPSLNSIVERLAIRLPRIYSKKGEGSNKRLKSSTTAEDVSRKERRKDDKYPEYLTTLADWYGKILWSGDGDDGGGGDGGGGGGGGERFNCKSRKTFRVPRGKCA</sequence>